<dbReference type="CDD" id="cd05128">
    <property type="entry name" value="RasGAP_GAP1_like"/>
    <property type="match status" value="1"/>
</dbReference>
<evidence type="ECO:0000256" key="2">
    <source>
        <dbReference type="SAM" id="MobiDB-lite"/>
    </source>
</evidence>
<organism evidence="5 6">
    <name type="scientific">Caenorhabditis briggsae</name>
    <dbReference type="NCBI Taxonomy" id="6238"/>
    <lineage>
        <taxon>Eukaryota</taxon>
        <taxon>Metazoa</taxon>
        <taxon>Ecdysozoa</taxon>
        <taxon>Nematoda</taxon>
        <taxon>Chromadorea</taxon>
        <taxon>Rhabditida</taxon>
        <taxon>Rhabditina</taxon>
        <taxon>Rhabditomorpha</taxon>
        <taxon>Rhabditoidea</taxon>
        <taxon>Rhabditidae</taxon>
        <taxon>Peloderinae</taxon>
        <taxon>Caenorhabditis</taxon>
    </lineage>
</organism>
<reference evidence="5 6" key="1">
    <citation type="journal article" date="2003" name="PLoS Biol.">
        <title>The genome sequence of Caenorhabditis briggsae: a platform for comparative genomics.</title>
        <authorList>
            <person name="Stein L.D."/>
            <person name="Bao Z."/>
            <person name="Blasiar D."/>
            <person name="Blumenthal T."/>
            <person name="Brent M.R."/>
            <person name="Chen N."/>
            <person name="Chinwalla A."/>
            <person name="Clarke L."/>
            <person name="Clee C."/>
            <person name="Coghlan A."/>
            <person name="Coulson A."/>
            <person name="D'Eustachio P."/>
            <person name="Fitch D.H."/>
            <person name="Fulton L.A."/>
            <person name="Fulton R.E."/>
            <person name="Griffiths-Jones S."/>
            <person name="Harris T.W."/>
            <person name="Hillier L.W."/>
            <person name="Kamath R."/>
            <person name="Kuwabara P.E."/>
            <person name="Mardis E.R."/>
            <person name="Marra M.A."/>
            <person name="Miner T.L."/>
            <person name="Minx P."/>
            <person name="Mullikin J.C."/>
            <person name="Plumb R.W."/>
            <person name="Rogers J."/>
            <person name="Schein J.E."/>
            <person name="Sohrmann M."/>
            <person name="Spieth J."/>
            <person name="Stajich J.E."/>
            <person name="Wei C."/>
            <person name="Willey D."/>
            <person name="Wilson R.K."/>
            <person name="Durbin R."/>
            <person name="Waterston R.H."/>
        </authorList>
    </citation>
    <scope>NUCLEOTIDE SEQUENCE [LARGE SCALE GENOMIC DNA]</scope>
    <source>
        <strain evidence="5 6">AF16</strain>
    </source>
</reference>
<dbReference type="EMBL" id="HE600983">
    <property type="protein sequence ID" value="CAP32727.2"/>
    <property type="molecule type" value="Genomic_DNA"/>
</dbReference>
<proteinExistence type="predicted"/>
<gene>
    <name evidence="7" type="primary">gap-1</name>
    <name evidence="5" type="synonym">Cbr-gap-1</name>
    <name evidence="7" type="ORF">CBG14068</name>
    <name evidence="5" type="ORF">CBG_14068</name>
</gene>
<feature type="compositionally biased region" description="Polar residues" evidence="2">
    <location>
        <begin position="446"/>
        <end position="458"/>
    </location>
</feature>
<dbReference type="InterPro" id="IPR001936">
    <property type="entry name" value="RasGAP_dom"/>
</dbReference>
<dbReference type="PANTHER" id="PTHR10194:SF148">
    <property type="entry name" value="GTPASE-ACTIVATING PROTEIN"/>
    <property type="match status" value="1"/>
</dbReference>
<dbReference type="Gene3D" id="2.30.29.30">
    <property type="entry name" value="Pleckstrin-homology domain (PH domain)/Phosphotyrosine-binding domain (PTB)"/>
    <property type="match status" value="1"/>
</dbReference>
<evidence type="ECO:0000259" key="4">
    <source>
        <dbReference type="PROSITE" id="PS50018"/>
    </source>
</evidence>
<feature type="region of interest" description="Disordered" evidence="2">
    <location>
        <begin position="293"/>
        <end position="336"/>
    </location>
</feature>
<evidence type="ECO:0000313" key="5">
    <source>
        <dbReference type="EMBL" id="CAP32727.2"/>
    </source>
</evidence>
<dbReference type="WormBase" id="CBG14068">
    <property type="protein sequence ID" value="CBP41360"/>
    <property type="gene ID" value="WBGene00034696"/>
    <property type="gene designation" value="Cbr-gap-1"/>
</dbReference>
<dbReference type="PROSITE" id="PS00509">
    <property type="entry name" value="RAS_GTPASE_ACTIV_1"/>
    <property type="match status" value="1"/>
</dbReference>
<feature type="region of interest" description="Disordered" evidence="2">
    <location>
        <begin position="1"/>
        <end position="127"/>
    </location>
</feature>
<feature type="compositionally biased region" description="Basic and acidic residues" evidence="2">
    <location>
        <begin position="1"/>
        <end position="58"/>
    </location>
</feature>
<dbReference type="PROSITE" id="PS50018">
    <property type="entry name" value="RAS_GTPASE_ACTIV_2"/>
    <property type="match status" value="1"/>
</dbReference>
<dbReference type="InterPro" id="IPR039360">
    <property type="entry name" value="Ras_GTPase"/>
</dbReference>
<keyword evidence="1" id="KW-0343">GTPase activation</keyword>
<dbReference type="InterPro" id="IPR001849">
    <property type="entry name" value="PH_domain"/>
</dbReference>
<dbReference type="InterPro" id="IPR008936">
    <property type="entry name" value="Rho_GTPase_activation_prot"/>
</dbReference>
<dbReference type="PANTHER" id="PTHR10194">
    <property type="entry name" value="RAS GTPASE-ACTIVATING PROTEINS"/>
    <property type="match status" value="1"/>
</dbReference>
<dbReference type="Pfam" id="PF00616">
    <property type="entry name" value="RasGAP"/>
    <property type="match status" value="1"/>
</dbReference>
<protein>
    <submittedName>
        <fullName evidence="5">Protein CBR-GAP-1</fullName>
    </submittedName>
</protein>
<dbReference type="InterPro" id="IPR023152">
    <property type="entry name" value="RasGAP_CS"/>
</dbReference>
<feature type="compositionally biased region" description="Basic and acidic residues" evidence="2">
    <location>
        <begin position="66"/>
        <end position="91"/>
    </location>
</feature>
<evidence type="ECO:0000313" key="6">
    <source>
        <dbReference type="Proteomes" id="UP000008549"/>
    </source>
</evidence>
<evidence type="ECO:0000259" key="3">
    <source>
        <dbReference type="PROSITE" id="PS50003"/>
    </source>
</evidence>
<name>A8XJA2_CAEBR</name>
<dbReference type="Proteomes" id="UP000008549">
    <property type="component" value="Unassembled WGS sequence"/>
</dbReference>
<dbReference type="SUPFAM" id="SSF50729">
    <property type="entry name" value="PH domain-like"/>
    <property type="match status" value="1"/>
</dbReference>
<sequence>MSRSNENNEKKHVEEAMKKTKKENRGDDGGKEGMGKGTEAETEKNGVEKGQKEKEKEASVINDPESSEKVGADVGKKMENAKEKPPEKDRAVNFAPESNGGDVEKEIEEKNSETIGMDGPTKSIESNMKCIDDDKKHAESVNSDEAVNLAASPDGSDKSNEELNCVSVASPSPADRKQSVILEDIDRTLDELQYLADDAYQMATQSPVKMFDKFLESNSAYLKKCETVPENLTSQQFSEDEDGILDEIEEAVRDAEDKLYLPNHVSAVLDTEFSSDDDGSSDRYPALTKLDELRQDDSGPSTSLRNVGGHRVRQRVSSDRRSIISGHERARSNDSRATSIFSSSIASFRRPISHFSIDNSCFDIADAPTQRSLMCTPVEKLFVKNSRSAPEMRVNDTKTNPFLPSPSPSNDATTTTSDPSVSSELSVEQPTQPSVVNLRLRLSEGLTETVSPVSSPVMQSKAAKKNKNENQQLLKNSASSPNMNSTNLVVNTTRPEDVEDEIEASKLENKRKFEVVTVKIGKVEFAKAPKKPLYVMAKFDGKDVHRSLQLEGENLSHEFSVETTDSFSNLHLVFLEGSKAKVARPVGKVSIAKKELEVGTPLEQTLKLCPVSKYPDFCGQICVEIRRRAGAFSLRVVDYGGLKLKDNQTLLLLVSEVSNSSEVGKLPIDTEEKRSKEWLEMPCGDGMLSLKFTLWQDLLKGMNSVFHGQVRVDIDENWKLGPAKWFYLRPKGQEETDGGKVEEIGEITLKTTYQVDHILKMKYYKPLLDLLYQSGEVQPLTASLVAVIESLPKVELTPISRSLVELLAQTDHIRPVLSSLYVNSILKCQDENTLFRGQSLSGKMLFEMLMTFGKMYLISTLKPVIDKVCNAVIKFEIRNSSFKIFKERKNCEVDPSRVLAGVSVEKNKINLLVYFQMLYEAVTSSSANCPHIIKELLYDLRKVVGEHSERPGVQRLAVSSFIIMRFFAAAILNPKAFEVRKDLPDNRVSRTLLLLSKLLQRLSNCSVSDGPLSSKEIWLNGVFETVTSTEHKTVMASFLDNISLVGDRVDPQRCTVFKFGMLIQVDRNRMGWKRVLQAKRRYVQLTSTEISWQKDAHCPPKGIILLTDIKSVAVDNKHIITIAADPLPIQFEAPGVVEANDWYCAIEKQRNRALHGDDDESENYCTDAERHVDRIHALLFKYRDTMVEWRDQLQSDAEFDEKTPELLKASYVVERDRQAHKESLIATLCATIEVTDAIQRAHEEYEKENNEAVKIEEIVPETSQK</sequence>
<dbReference type="HOGENOM" id="CLU_264455_0_0_1"/>
<feature type="compositionally biased region" description="Basic and acidic residues" evidence="2">
    <location>
        <begin position="102"/>
        <end position="112"/>
    </location>
</feature>
<feature type="domain" description="Ras-GAP" evidence="4">
    <location>
        <begin position="795"/>
        <end position="1004"/>
    </location>
</feature>
<dbReference type="Gene3D" id="1.10.506.10">
    <property type="entry name" value="GTPase Activation - p120gap, domain 1"/>
    <property type="match status" value="1"/>
</dbReference>
<feature type="domain" description="PH" evidence="3">
    <location>
        <begin position="1055"/>
        <end position="1151"/>
    </location>
</feature>
<feature type="compositionally biased region" description="Basic and acidic residues" evidence="2">
    <location>
        <begin position="316"/>
        <end position="334"/>
    </location>
</feature>
<dbReference type="SMART" id="SM00233">
    <property type="entry name" value="PH"/>
    <property type="match status" value="1"/>
</dbReference>
<dbReference type="AlphaFoldDB" id="A8XJA2"/>
<dbReference type="InParanoid" id="A8XJA2"/>
<feature type="compositionally biased region" description="Polar residues" evidence="2">
    <location>
        <begin position="397"/>
        <end position="435"/>
    </location>
</feature>
<dbReference type="eggNOG" id="KOG2059">
    <property type="taxonomic scope" value="Eukaryota"/>
</dbReference>
<dbReference type="PROSITE" id="PS50003">
    <property type="entry name" value="PH_DOMAIN"/>
    <property type="match status" value="1"/>
</dbReference>
<dbReference type="GO" id="GO:0005096">
    <property type="term" value="F:GTPase activator activity"/>
    <property type="evidence" value="ECO:0000318"/>
    <property type="project" value="GO_Central"/>
</dbReference>
<dbReference type="STRING" id="6238.A8XJA2"/>
<dbReference type="GO" id="GO:1902531">
    <property type="term" value="P:regulation of intracellular signal transduction"/>
    <property type="evidence" value="ECO:0000318"/>
    <property type="project" value="GO_Central"/>
</dbReference>
<reference evidence="5 6" key="2">
    <citation type="journal article" date="2011" name="PLoS Genet.">
        <title>Caenorhabditis briggsae recombinant inbred line genotypes reveal inter-strain incompatibility and the evolution of recombination.</title>
        <authorList>
            <person name="Ross J.A."/>
            <person name="Koboldt D.C."/>
            <person name="Staisch J.E."/>
            <person name="Chamberlin H.M."/>
            <person name="Gupta B.P."/>
            <person name="Miller R.D."/>
            <person name="Baird S.E."/>
            <person name="Haag E.S."/>
        </authorList>
    </citation>
    <scope>NUCLEOTIDE SEQUENCE [LARGE SCALE GENOMIC DNA]</scope>
    <source>
        <strain evidence="5 6">AF16</strain>
    </source>
</reference>
<accession>A8XJA2</accession>
<evidence type="ECO:0000313" key="7">
    <source>
        <dbReference type="WormBase" id="CBG14068"/>
    </source>
</evidence>
<dbReference type="SMART" id="SM00323">
    <property type="entry name" value="RasGAP"/>
    <property type="match status" value="1"/>
</dbReference>
<dbReference type="InterPro" id="IPR011993">
    <property type="entry name" value="PH-like_dom_sf"/>
</dbReference>
<evidence type="ECO:0000256" key="1">
    <source>
        <dbReference type="ARBA" id="ARBA00022468"/>
    </source>
</evidence>
<feature type="region of interest" description="Disordered" evidence="2">
    <location>
        <begin position="388"/>
        <end position="469"/>
    </location>
</feature>
<keyword evidence="6" id="KW-1185">Reference proteome</keyword>
<dbReference type="SUPFAM" id="SSF48350">
    <property type="entry name" value="GTPase activation domain, GAP"/>
    <property type="match status" value="1"/>
</dbReference>